<keyword evidence="2" id="KW-0699">rRNA-binding</keyword>
<keyword evidence="4" id="KW-0689">Ribosomal protein</keyword>
<organism evidence="6">
    <name type="scientific">marine metagenome</name>
    <dbReference type="NCBI Taxonomy" id="408172"/>
    <lineage>
        <taxon>unclassified sequences</taxon>
        <taxon>metagenomes</taxon>
        <taxon>ecological metagenomes</taxon>
    </lineage>
</organism>
<sequence>MKTSNKELLRINRKRRIKKNVQKNKDKLRLTVFRSAKHVYAQIIDDKAGKTLVAESTMSAAFREKMKKGGNTKAATLVGNLIGEKAVQQGIKEVCYDRNGFIYAGRIKALADGVREKGVKF</sequence>
<evidence type="ECO:0000256" key="2">
    <source>
        <dbReference type="ARBA" id="ARBA00022730"/>
    </source>
</evidence>
<dbReference type="InterPro" id="IPR057268">
    <property type="entry name" value="Ribosomal_L18"/>
</dbReference>
<dbReference type="GO" id="GO:0022625">
    <property type="term" value="C:cytosolic large ribosomal subunit"/>
    <property type="evidence" value="ECO:0007669"/>
    <property type="project" value="TreeGrafter"/>
</dbReference>
<evidence type="ECO:0000256" key="3">
    <source>
        <dbReference type="ARBA" id="ARBA00022884"/>
    </source>
</evidence>
<dbReference type="PANTHER" id="PTHR12899:SF3">
    <property type="entry name" value="LARGE RIBOSOMAL SUBUNIT PROTEIN UL18M"/>
    <property type="match status" value="1"/>
</dbReference>
<protein>
    <recommendedName>
        <fullName evidence="7">50S ribosomal protein L18</fullName>
    </recommendedName>
</protein>
<dbReference type="InterPro" id="IPR004389">
    <property type="entry name" value="Ribosomal_uL18_bac-type"/>
</dbReference>
<dbReference type="Gene3D" id="3.30.420.100">
    <property type="match status" value="1"/>
</dbReference>
<dbReference type="HAMAP" id="MF_01337_B">
    <property type="entry name" value="Ribosomal_uL18_B"/>
    <property type="match status" value="1"/>
</dbReference>
<dbReference type="Pfam" id="PF00861">
    <property type="entry name" value="Ribosomal_L18p"/>
    <property type="match status" value="1"/>
</dbReference>
<dbReference type="GO" id="GO:0008097">
    <property type="term" value="F:5S rRNA binding"/>
    <property type="evidence" value="ECO:0007669"/>
    <property type="project" value="TreeGrafter"/>
</dbReference>
<comment type="similarity">
    <text evidence="1">Belongs to the universal ribosomal protein uL18 family.</text>
</comment>
<dbReference type="CDD" id="cd00432">
    <property type="entry name" value="Ribosomal_L18_L5e"/>
    <property type="match status" value="1"/>
</dbReference>
<evidence type="ECO:0000256" key="1">
    <source>
        <dbReference type="ARBA" id="ARBA00007116"/>
    </source>
</evidence>
<evidence type="ECO:0008006" key="7">
    <source>
        <dbReference type="Google" id="ProtNLM"/>
    </source>
</evidence>
<evidence type="ECO:0000313" key="6">
    <source>
        <dbReference type="EMBL" id="SVA33862.1"/>
    </source>
</evidence>
<proteinExistence type="inferred from homology"/>
<evidence type="ECO:0000256" key="4">
    <source>
        <dbReference type="ARBA" id="ARBA00022980"/>
    </source>
</evidence>
<accession>A0A381V0F9</accession>
<dbReference type="AlphaFoldDB" id="A0A381V0F9"/>
<dbReference type="EMBL" id="UINC01007533">
    <property type="protein sequence ID" value="SVA33862.1"/>
    <property type="molecule type" value="Genomic_DNA"/>
</dbReference>
<dbReference type="NCBIfam" id="TIGR00060">
    <property type="entry name" value="L18_bact"/>
    <property type="match status" value="1"/>
</dbReference>
<dbReference type="SUPFAM" id="SSF53137">
    <property type="entry name" value="Translational machinery components"/>
    <property type="match status" value="1"/>
</dbReference>
<keyword evidence="5" id="KW-0687">Ribonucleoprotein</keyword>
<evidence type="ECO:0000256" key="5">
    <source>
        <dbReference type="ARBA" id="ARBA00023274"/>
    </source>
</evidence>
<dbReference type="PANTHER" id="PTHR12899">
    <property type="entry name" value="39S RIBOSOMAL PROTEIN L18, MITOCHONDRIAL"/>
    <property type="match status" value="1"/>
</dbReference>
<gene>
    <name evidence="6" type="ORF">METZ01_LOCUS86716</name>
</gene>
<reference evidence="6" key="1">
    <citation type="submission" date="2018-05" db="EMBL/GenBank/DDBJ databases">
        <authorList>
            <person name="Lanie J.A."/>
            <person name="Ng W.-L."/>
            <person name="Kazmierczak K.M."/>
            <person name="Andrzejewski T.M."/>
            <person name="Davidsen T.M."/>
            <person name="Wayne K.J."/>
            <person name="Tettelin H."/>
            <person name="Glass J.I."/>
            <person name="Rusch D."/>
            <person name="Podicherti R."/>
            <person name="Tsui H.-C.T."/>
            <person name="Winkler M.E."/>
        </authorList>
    </citation>
    <scope>NUCLEOTIDE SEQUENCE</scope>
</reference>
<dbReference type="FunFam" id="3.30.420.100:FF:000001">
    <property type="entry name" value="50S ribosomal protein L18"/>
    <property type="match status" value="1"/>
</dbReference>
<keyword evidence="3" id="KW-0694">RNA-binding</keyword>
<dbReference type="GO" id="GO:0006412">
    <property type="term" value="P:translation"/>
    <property type="evidence" value="ECO:0007669"/>
    <property type="project" value="InterPro"/>
</dbReference>
<name>A0A381V0F9_9ZZZZ</name>
<dbReference type="InterPro" id="IPR005484">
    <property type="entry name" value="Ribosomal_uL18_bac/plant/anim"/>
</dbReference>
<dbReference type="GO" id="GO:0003735">
    <property type="term" value="F:structural constituent of ribosome"/>
    <property type="evidence" value="ECO:0007669"/>
    <property type="project" value="InterPro"/>
</dbReference>